<name>A0A653E4B1_9PSED</name>
<evidence type="ECO:0000256" key="13">
    <source>
        <dbReference type="HAMAP-Rule" id="MF_00233"/>
    </source>
</evidence>
<evidence type="ECO:0000256" key="10">
    <source>
        <dbReference type="ARBA" id="ARBA00023186"/>
    </source>
</evidence>
<keyword evidence="5 13" id="KW-0813">Transport</keyword>
<evidence type="ECO:0000256" key="5">
    <source>
        <dbReference type="ARBA" id="ARBA00022448"/>
    </source>
</evidence>
<dbReference type="GO" id="GO:0009279">
    <property type="term" value="C:cell outer membrane"/>
    <property type="evidence" value="ECO:0007669"/>
    <property type="project" value="UniProtKB-SubCell"/>
</dbReference>
<evidence type="ECO:0000256" key="1">
    <source>
        <dbReference type="ARBA" id="ARBA00004459"/>
    </source>
</evidence>
<comment type="function">
    <text evidence="13">Plays a critical role in the incorporation of lipoproteins in the outer membrane after they are released by the LolA protein.</text>
</comment>
<evidence type="ECO:0000256" key="6">
    <source>
        <dbReference type="ARBA" id="ARBA00022729"/>
    </source>
</evidence>
<keyword evidence="12 13" id="KW-0449">Lipoprotein</keyword>
<comment type="subcellular location">
    <subcellularLocation>
        <location evidence="1 13">Cell outer membrane</location>
        <topology evidence="1 13">Lipid-anchor</topology>
    </subcellularLocation>
</comment>
<keyword evidence="10 13" id="KW-0143">Chaperone</keyword>
<dbReference type="SUPFAM" id="SSF89392">
    <property type="entry name" value="Prokaryotic lipoproteins and lipoprotein localization factors"/>
    <property type="match status" value="1"/>
</dbReference>
<dbReference type="AlphaFoldDB" id="A0A653E4B1"/>
<keyword evidence="7 13" id="KW-0653">Protein transport</keyword>
<dbReference type="EMBL" id="LR215729">
    <property type="protein sequence ID" value="VEV97458.1"/>
    <property type="molecule type" value="Genomic_DNA"/>
</dbReference>
<dbReference type="GO" id="GO:0015031">
    <property type="term" value="P:protein transport"/>
    <property type="evidence" value="ECO:0007669"/>
    <property type="project" value="UniProtKB-KW"/>
</dbReference>
<evidence type="ECO:0000256" key="3">
    <source>
        <dbReference type="ARBA" id="ARBA00011245"/>
    </source>
</evidence>
<dbReference type="Gene3D" id="2.50.20.10">
    <property type="entry name" value="Lipoprotein localisation LolA/LolB/LppX"/>
    <property type="match status" value="1"/>
</dbReference>
<dbReference type="HAMAP" id="MF_00233">
    <property type="entry name" value="LolB"/>
    <property type="match status" value="1"/>
</dbReference>
<dbReference type="Pfam" id="PF03550">
    <property type="entry name" value="LolB"/>
    <property type="match status" value="1"/>
</dbReference>
<dbReference type="InterPro" id="IPR004565">
    <property type="entry name" value="OM_lipoprot_LolB"/>
</dbReference>
<dbReference type="CDD" id="cd16326">
    <property type="entry name" value="LolB"/>
    <property type="match status" value="1"/>
</dbReference>
<gene>
    <name evidence="13 14" type="primary">lolB</name>
    <name evidence="14" type="ORF">PMYSY11_2413</name>
</gene>
<dbReference type="InterPro" id="IPR029046">
    <property type="entry name" value="LolA/LolB/LppX"/>
</dbReference>
<keyword evidence="11 13" id="KW-0998">Cell outer membrane</keyword>
<dbReference type="GO" id="GO:0044874">
    <property type="term" value="P:lipoprotein localization to outer membrane"/>
    <property type="evidence" value="ECO:0007669"/>
    <property type="project" value="UniProtKB-UniRule"/>
</dbReference>
<dbReference type="RefSeq" id="WP_172970660.1">
    <property type="nucleotide sequence ID" value="NZ_LR215729.2"/>
</dbReference>
<comment type="subunit">
    <text evidence="3 13">Monomer.</text>
</comment>
<keyword evidence="9 13" id="KW-0564">Palmitate</keyword>
<proteinExistence type="inferred from homology"/>
<evidence type="ECO:0000256" key="4">
    <source>
        <dbReference type="ARBA" id="ARBA00016202"/>
    </source>
</evidence>
<evidence type="ECO:0000313" key="14">
    <source>
        <dbReference type="EMBL" id="VEV97458.1"/>
    </source>
</evidence>
<protein>
    <recommendedName>
        <fullName evidence="4 13">Outer-membrane lipoprotein LolB</fullName>
    </recommendedName>
</protein>
<reference evidence="14" key="1">
    <citation type="submission" date="2019-02" db="EMBL/GenBank/DDBJ databases">
        <authorList>
            <consortium name="Genoscope - CEA"/>
            <person name="William W."/>
        </authorList>
    </citation>
    <scope>NUCLEOTIDE SEQUENCE [LARGE SCALE GENOMIC DNA]</scope>
    <source>
        <strain evidence="14">YSy11</strain>
    </source>
</reference>
<evidence type="ECO:0000256" key="12">
    <source>
        <dbReference type="ARBA" id="ARBA00023288"/>
    </source>
</evidence>
<evidence type="ECO:0000256" key="9">
    <source>
        <dbReference type="ARBA" id="ARBA00023139"/>
    </source>
</evidence>
<keyword evidence="8 13" id="KW-0472">Membrane</keyword>
<evidence type="ECO:0000256" key="11">
    <source>
        <dbReference type="ARBA" id="ARBA00023237"/>
    </source>
</evidence>
<keyword evidence="6 13" id="KW-0732">Signal</keyword>
<organism evidence="14">
    <name type="scientific">Pseudomonas marincola</name>
    <dbReference type="NCBI Taxonomy" id="437900"/>
    <lineage>
        <taxon>Bacteria</taxon>
        <taxon>Pseudomonadati</taxon>
        <taxon>Pseudomonadota</taxon>
        <taxon>Gammaproteobacteria</taxon>
        <taxon>Pseudomonadales</taxon>
        <taxon>Pseudomonadaceae</taxon>
        <taxon>Pseudomonas</taxon>
    </lineage>
</organism>
<evidence type="ECO:0000256" key="2">
    <source>
        <dbReference type="ARBA" id="ARBA00009696"/>
    </source>
</evidence>
<evidence type="ECO:0000256" key="7">
    <source>
        <dbReference type="ARBA" id="ARBA00022927"/>
    </source>
</evidence>
<comment type="similarity">
    <text evidence="2 13">Belongs to the LolB family.</text>
</comment>
<dbReference type="NCBIfam" id="TIGR00548">
    <property type="entry name" value="lolB"/>
    <property type="match status" value="1"/>
</dbReference>
<sequence>MLWRNLVVISLIALLAGCAGLTSRESIEGGGDPALWKAHKQQLTQLDGWEINGKVGIRAPKDSGSATLYWLQRQDYFDIRLSGPLGRGAARLTGRPGEVKLEAASRGTYTASSAEELLQDQLRLNLPVSHLLWWIRGLPAPDSKSRIKLDTDSYLAQLEQDGWQVDYLRYVDQAGFTLPERLKITGYDLQVTVVIKDWQPRQLGQQ</sequence>
<evidence type="ECO:0000256" key="8">
    <source>
        <dbReference type="ARBA" id="ARBA00023136"/>
    </source>
</evidence>
<dbReference type="PROSITE" id="PS51257">
    <property type="entry name" value="PROKAR_LIPOPROTEIN"/>
    <property type="match status" value="1"/>
</dbReference>
<accession>A0A653E4B1</accession>